<dbReference type="EMBL" id="MU152898">
    <property type="protein sequence ID" value="KAF9440076.1"/>
    <property type="molecule type" value="Genomic_DNA"/>
</dbReference>
<dbReference type="OrthoDB" id="4951847at2759"/>
<name>A0A9P6BUI6_9AGAR</name>
<feature type="non-terminal residue" evidence="1">
    <location>
        <position position="1"/>
    </location>
</feature>
<organism evidence="1 2">
    <name type="scientific">Macrolepiota fuliginosa MF-IS2</name>
    <dbReference type="NCBI Taxonomy" id="1400762"/>
    <lineage>
        <taxon>Eukaryota</taxon>
        <taxon>Fungi</taxon>
        <taxon>Dikarya</taxon>
        <taxon>Basidiomycota</taxon>
        <taxon>Agaricomycotina</taxon>
        <taxon>Agaricomycetes</taxon>
        <taxon>Agaricomycetidae</taxon>
        <taxon>Agaricales</taxon>
        <taxon>Agaricineae</taxon>
        <taxon>Agaricaceae</taxon>
        <taxon>Macrolepiota</taxon>
    </lineage>
</organism>
<reference evidence="1" key="1">
    <citation type="submission" date="2020-11" db="EMBL/GenBank/DDBJ databases">
        <authorList>
            <consortium name="DOE Joint Genome Institute"/>
            <person name="Ahrendt S."/>
            <person name="Riley R."/>
            <person name="Andreopoulos W."/>
            <person name="Labutti K."/>
            <person name="Pangilinan J."/>
            <person name="Ruiz-Duenas F.J."/>
            <person name="Barrasa J.M."/>
            <person name="Sanchez-Garcia M."/>
            <person name="Camarero S."/>
            <person name="Miyauchi S."/>
            <person name="Serrano A."/>
            <person name="Linde D."/>
            <person name="Babiker R."/>
            <person name="Drula E."/>
            <person name="Ayuso-Fernandez I."/>
            <person name="Pacheco R."/>
            <person name="Padilla G."/>
            <person name="Ferreira P."/>
            <person name="Barriuso J."/>
            <person name="Kellner H."/>
            <person name="Castanera R."/>
            <person name="Alfaro M."/>
            <person name="Ramirez L."/>
            <person name="Pisabarro A.G."/>
            <person name="Kuo A."/>
            <person name="Tritt A."/>
            <person name="Lipzen A."/>
            <person name="He G."/>
            <person name="Yan M."/>
            <person name="Ng V."/>
            <person name="Cullen D."/>
            <person name="Martin F."/>
            <person name="Rosso M.-N."/>
            <person name="Henrissat B."/>
            <person name="Hibbett D."/>
            <person name="Martinez A.T."/>
            <person name="Grigoriev I.V."/>
        </authorList>
    </citation>
    <scope>NUCLEOTIDE SEQUENCE</scope>
    <source>
        <strain evidence="1">MF-IS2</strain>
    </source>
</reference>
<evidence type="ECO:0000313" key="1">
    <source>
        <dbReference type="EMBL" id="KAF9440076.1"/>
    </source>
</evidence>
<feature type="non-terminal residue" evidence="1">
    <location>
        <position position="99"/>
    </location>
</feature>
<proteinExistence type="predicted"/>
<dbReference type="AlphaFoldDB" id="A0A9P6BUI6"/>
<sequence>IVLQSIPFVIDLHDCCHTMHNTTKDIMALSDFKSVISMMSWIINYFSKSPLGTTELAQLHEHTGVSEGLVKIGKTQFATHYSAAVALAKCLPIIQSLIE</sequence>
<keyword evidence="2" id="KW-1185">Reference proteome</keyword>
<protein>
    <submittedName>
        <fullName evidence="1">Uncharacterized protein</fullName>
    </submittedName>
</protein>
<comment type="caution">
    <text evidence="1">The sequence shown here is derived from an EMBL/GenBank/DDBJ whole genome shotgun (WGS) entry which is preliminary data.</text>
</comment>
<gene>
    <name evidence="1" type="ORF">P691DRAFT_618535</name>
</gene>
<evidence type="ECO:0000313" key="2">
    <source>
        <dbReference type="Proteomes" id="UP000807342"/>
    </source>
</evidence>
<dbReference type="Proteomes" id="UP000807342">
    <property type="component" value="Unassembled WGS sequence"/>
</dbReference>
<accession>A0A9P6BUI6</accession>